<feature type="compositionally biased region" description="Basic and acidic residues" evidence="5">
    <location>
        <begin position="402"/>
        <end position="421"/>
    </location>
</feature>
<evidence type="ECO:0000256" key="1">
    <source>
        <dbReference type="ARBA" id="ARBA00022723"/>
    </source>
</evidence>
<dbReference type="SUPFAM" id="SSF90209">
    <property type="entry name" value="Ran binding protein zinc finger-like"/>
    <property type="match status" value="2"/>
</dbReference>
<organism evidence="7 8">
    <name type="scientific">Rhynchospora pubera</name>
    <dbReference type="NCBI Taxonomy" id="906938"/>
    <lineage>
        <taxon>Eukaryota</taxon>
        <taxon>Viridiplantae</taxon>
        <taxon>Streptophyta</taxon>
        <taxon>Embryophyta</taxon>
        <taxon>Tracheophyta</taxon>
        <taxon>Spermatophyta</taxon>
        <taxon>Magnoliopsida</taxon>
        <taxon>Liliopsida</taxon>
        <taxon>Poales</taxon>
        <taxon>Cyperaceae</taxon>
        <taxon>Cyperoideae</taxon>
        <taxon>Rhynchosporeae</taxon>
        <taxon>Rhynchospora</taxon>
    </lineage>
</organism>
<accession>A0AAV8CNH6</accession>
<dbReference type="EMBL" id="JAMFTS010000005">
    <property type="protein sequence ID" value="KAJ4755648.1"/>
    <property type="molecule type" value="Genomic_DNA"/>
</dbReference>
<dbReference type="PROSITE" id="PS51257">
    <property type="entry name" value="PROKAR_LIPOPROTEIN"/>
    <property type="match status" value="1"/>
</dbReference>
<dbReference type="AlphaFoldDB" id="A0AAV8CNH6"/>
<keyword evidence="3" id="KW-0862">Zinc</keyword>
<dbReference type="InterPro" id="IPR001876">
    <property type="entry name" value="Znf_RanBP2"/>
</dbReference>
<reference evidence="7" key="1">
    <citation type="submission" date="2022-08" db="EMBL/GenBank/DDBJ databases">
        <authorList>
            <person name="Marques A."/>
        </authorList>
    </citation>
    <scope>NUCLEOTIDE SEQUENCE</scope>
    <source>
        <strain evidence="7">RhyPub2mFocal</strain>
        <tissue evidence="7">Leaves</tissue>
    </source>
</reference>
<name>A0AAV8CNH6_9POAL</name>
<protein>
    <submittedName>
        <fullName evidence="7">Zinc finger (Ran-binding) family protein</fullName>
    </submittedName>
</protein>
<dbReference type="GO" id="GO:0005737">
    <property type="term" value="C:cytoplasm"/>
    <property type="evidence" value="ECO:0007669"/>
    <property type="project" value="TreeGrafter"/>
</dbReference>
<evidence type="ECO:0000259" key="6">
    <source>
        <dbReference type="PROSITE" id="PS50199"/>
    </source>
</evidence>
<dbReference type="PROSITE" id="PS01358">
    <property type="entry name" value="ZF_RANBP2_1"/>
    <property type="match status" value="2"/>
</dbReference>
<dbReference type="GO" id="GO:0008270">
    <property type="term" value="F:zinc ion binding"/>
    <property type="evidence" value="ECO:0007669"/>
    <property type="project" value="UniProtKB-KW"/>
</dbReference>
<dbReference type="PROSITE" id="PS50199">
    <property type="entry name" value="ZF_RANBP2_2"/>
    <property type="match status" value="3"/>
</dbReference>
<keyword evidence="2 4" id="KW-0863">Zinc-finger</keyword>
<feature type="domain" description="RanBP2-type" evidence="6">
    <location>
        <begin position="330"/>
        <end position="359"/>
    </location>
</feature>
<dbReference type="Pfam" id="PF00641">
    <property type="entry name" value="Zn_ribbon_RanBP"/>
    <property type="match status" value="2"/>
</dbReference>
<dbReference type="PANTHER" id="PTHR23111">
    <property type="entry name" value="ZINC FINGER PROTEIN"/>
    <property type="match status" value="1"/>
</dbReference>
<dbReference type="Gene3D" id="4.10.1060.10">
    <property type="entry name" value="Zinc finger, RanBP2-type"/>
    <property type="match status" value="3"/>
</dbReference>
<dbReference type="Proteomes" id="UP001140206">
    <property type="component" value="Chromosome 5"/>
</dbReference>
<evidence type="ECO:0000256" key="4">
    <source>
        <dbReference type="PROSITE-ProRule" id="PRU00322"/>
    </source>
</evidence>
<evidence type="ECO:0000256" key="3">
    <source>
        <dbReference type="ARBA" id="ARBA00022833"/>
    </source>
</evidence>
<dbReference type="InterPro" id="IPR036443">
    <property type="entry name" value="Znf_RanBP2_sf"/>
</dbReference>
<feature type="domain" description="RanBP2-type" evidence="6">
    <location>
        <begin position="362"/>
        <end position="391"/>
    </location>
</feature>
<sequence length="446" mass="50324">MASSKLLNLSATFLCSCRISSSSSSSRRLFAFSTFSPLTKSQPFPRFCTSASAATAVDSTSAVLSDQEEAPLAEGHPWPEWDSFLEKLRSKGYFERGRSIEELEAEGETTVGAVEDATMETNRVKNACLKFGRERFDILSSLPMQDLRTVVECGCPSLFRKAVNSSKRLRAFLQIDEGDACGVCKLRGSCDRAYVAPKDEQGSARTVDVIRVLLTYALEPGNLSGGESFVQANVQESARSLLAELIKLSDTMIDPSLPRPVFHNAPITKGKAREPMTKSFRSGQSSGVEMKIGDWLCPKCNFHNFSRNMRCFRCNEDGSSLVRPSELDMRPGDWSCPKCQYMNFARNRACLRCEEPHKRELNFGEWECPSCYYVNFRRNQECRKCNCQRPEEADGGQFIDRPWQRPKERSRDSTSKFRDDLGWINVGDNNVSSFDGYRNLQSEKRR</sequence>
<keyword evidence="1" id="KW-0479">Metal-binding</keyword>
<dbReference type="GO" id="GO:0003729">
    <property type="term" value="F:mRNA binding"/>
    <property type="evidence" value="ECO:0007669"/>
    <property type="project" value="TreeGrafter"/>
</dbReference>
<dbReference type="SMART" id="SM00547">
    <property type="entry name" value="ZnF_RBZ"/>
    <property type="match status" value="3"/>
</dbReference>
<feature type="domain" description="RanBP2-type" evidence="6">
    <location>
        <begin position="291"/>
        <end position="320"/>
    </location>
</feature>
<evidence type="ECO:0000256" key="2">
    <source>
        <dbReference type="ARBA" id="ARBA00022771"/>
    </source>
</evidence>
<evidence type="ECO:0000313" key="7">
    <source>
        <dbReference type="EMBL" id="KAJ4755648.1"/>
    </source>
</evidence>
<evidence type="ECO:0000256" key="5">
    <source>
        <dbReference type="SAM" id="MobiDB-lite"/>
    </source>
</evidence>
<feature type="region of interest" description="Disordered" evidence="5">
    <location>
        <begin position="398"/>
        <end position="433"/>
    </location>
</feature>
<gene>
    <name evidence="7" type="ORF">LUZ62_090053</name>
</gene>
<comment type="caution">
    <text evidence="7">The sequence shown here is derived from an EMBL/GenBank/DDBJ whole genome shotgun (WGS) entry which is preliminary data.</text>
</comment>
<keyword evidence="8" id="KW-1185">Reference proteome</keyword>
<dbReference type="PANTHER" id="PTHR23111:SF40">
    <property type="entry name" value="RNA-BINDING PROTEIN INVOLVED IN HETEROCHROMATIN ASSEMBLY-RELATED"/>
    <property type="match status" value="1"/>
</dbReference>
<proteinExistence type="predicted"/>
<evidence type="ECO:0000313" key="8">
    <source>
        <dbReference type="Proteomes" id="UP001140206"/>
    </source>
</evidence>